<keyword evidence="5" id="KW-1185">Reference proteome</keyword>
<dbReference type="SUPFAM" id="SSF56399">
    <property type="entry name" value="ADP-ribosylation"/>
    <property type="match status" value="1"/>
</dbReference>
<keyword evidence="2" id="KW-0732">Signal</keyword>
<dbReference type="STRING" id="139420.A0A371D0U7"/>
<feature type="chain" id="PRO_5017044386" description="Pierisin-like domain-containing protein" evidence="2">
    <location>
        <begin position="29"/>
        <end position="506"/>
    </location>
</feature>
<dbReference type="Gene3D" id="3.90.210.10">
    <property type="entry name" value="Heat-Labile Enterotoxin, subunit A"/>
    <property type="match status" value="1"/>
</dbReference>
<evidence type="ECO:0000256" key="1">
    <source>
        <dbReference type="SAM" id="MobiDB-lite"/>
    </source>
</evidence>
<evidence type="ECO:0000313" key="5">
    <source>
        <dbReference type="Proteomes" id="UP000256964"/>
    </source>
</evidence>
<feature type="region of interest" description="Disordered" evidence="1">
    <location>
        <begin position="234"/>
        <end position="293"/>
    </location>
</feature>
<dbReference type="EMBL" id="KZ857430">
    <property type="protein sequence ID" value="RDX46168.1"/>
    <property type="molecule type" value="Genomic_DNA"/>
</dbReference>
<organism evidence="4 5">
    <name type="scientific">Lentinus brumalis</name>
    <dbReference type="NCBI Taxonomy" id="2498619"/>
    <lineage>
        <taxon>Eukaryota</taxon>
        <taxon>Fungi</taxon>
        <taxon>Dikarya</taxon>
        <taxon>Basidiomycota</taxon>
        <taxon>Agaricomycotina</taxon>
        <taxon>Agaricomycetes</taxon>
        <taxon>Polyporales</taxon>
        <taxon>Polyporaceae</taxon>
        <taxon>Lentinus</taxon>
    </lineage>
</organism>
<sequence length="506" mass="57754">MGHPPAHLNATLLSRSIVHALMAGSALTTKLAAQLAAVDNPTEEDYLLAAAAFKVFAHNTTTSFKDAIDVARWTKAQVEAKEDITKQMASAEHGEMHLVAGTDIEEDADNADASPGETMLEDRIMQKCDRWLKVNILPAIQWDYEGHLEDDVIPSMEERVLRRLLDRLHKFKYTHPLYDTLITGIVRKLGGSIAEDVEYKLYDRMKVRLLMDVQDTFNLRPWKDIWTEPTVAPVTPMHAPSPEETPTTYTASTPSSDALLSKGSKRIATSDDEREVSHRSSPSREHPHARRSPEDLRSILMGLSILQSHPEPGAWLRRRRELPMRLWRNVFFLMFIHRMTIPDDDHPATEMFRPATVQNATSQSIVPAAAERLIRWTDVHPNEIFWYGFQPWVSPAAGNFLDDAFNLRQFVDTNSPSIFVAAARYYRNARNILVRWRPCTTRLRFEYEIFAYGGIDVNAVLGDAHQYASRWSRPIRASDRRPKKQMQYNERRLHARVHGSGDDPSV</sequence>
<dbReference type="AlphaFoldDB" id="A0A371D0U7"/>
<accession>A0A371D0U7</accession>
<reference evidence="4 5" key="1">
    <citation type="journal article" date="2018" name="Biotechnol. Biofuels">
        <title>Integrative visual omics of the white-rot fungus Polyporus brumalis exposes the biotechnological potential of its oxidative enzymes for delignifying raw plant biomass.</title>
        <authorList>
            <person name="Miyauchi S."/>
            <person name="Rancon A."/>
            <person name="Drula E."/>
            <person name="Hage H."/>
            <person name="Chaduli D."/>
            <person name="Favel A."/>
            <person name="Grisel S."/>
            <person name="Henrissat B."/>
            <person name="Herpoel-Gimbert I."/>
            <person name="Ruiz-Duenas F.J."/>
            <person name="Chevret D."/>
            <person name="Hainaut M."/>
            <person name="Lin J."/>
            <person name="Wang M."/>
            <person name="Pangilinan J."/>
            <person name="Lipzen A."/>
            <person name="Lesage-Meessen L."/>
            <person name="Navarro D."/>
            <person name="Riley R."/>
            <person name="Grigoriev I.V."/>
            <person name="Zhou S."/>
            <person name="Raouche S."/>
            <person name="Rosso M.N."/>
        </authorList>
    </citation>
    <scope>NUCLEOTIDE SEQUENCE [LARGE SCALE GENOMIC DNA]</scope>
    <source>
        <strain evidence="4 5">BRFM 1820</strain>
    </source>
</reference>
<dbReference type="Pfam" id="PF22596">
    <property type="entry name" value="Scabin-like"/>
    <property type="match status" value="1"/>
</dbReference>
<evidence type="ECO:0000256" key="2">
    <source>
        <dbReference type="SAM" id="SignalP"/>
    </source>
</evidence>
<gene>
    <name evidence="4" type="ORF">OH76DRAFT_1485755</name>
</gene>
<dbReference type="InterPro" id="IPR054695">
    <property type="entry name" value="Pierisin-like_dom"/>
</dbReference>
<name>A0A371D0U7_9APHY</name>
<evidence type="ECO:0000259" key="3">
    <source>
        <dbReference type="Pfam" id="PF22596"/>
    </source>
</evidence>
<feature type="domain" description="Pierisin-like" evidence="3">
    <location>
        <begin position="373"/>
        <end position="469"/>
    </location>
</feature>
<feature type="compositionally biased region" description="Basic and acidic residues" evidence="1">
    <location>
        <begin position="268"/>
        <end position="293"/>
    </location>
</feature>
<feature type="signal peptide" evidence="2">
    <location>
        <begin position="1"/>
        <end position="28"/>
    </location>
</feature>
<protein>
    <recommendedName>
        <fullName evidence="3">Pierisin-like domain-containing protein</fullName>
    </recommendedName>
</protein>
<evidence type="ECO:0000313" key="4">
    <source>
        <dbReference type="EMBL" id="RDX46168.1"/>
    </source>
</evidence>
<feature type="compositionally biased region" description="Low complexity" evidence="1">
    <location>
        <begin position="240"/>
        <end position="256"/>
    </location>
</feature>
<dbReference type="Proteomes" id="UP000256964">
    <property type="component" value="Unassembled WGS sequence"/>
</dbReference>
<proteinExistence type="predicted"/>
<dbReference type="OrthoDB" id="6845681at2759"/>